<evidence type="ECO:0000259" key="1">
    <source>
        <dbReference type="Pfam" id="PF12873"/>
    </source>
</evidence>
<dbReference type="Pfam" id="PF12873">
    <property type="entry name" value="DUF3825"/>
    <property type="match status" value="1"/>
</dbReference>
<gene>
    <name evidence="2" type="ORF">ACFSOY_18440</name>
</gene>
<sequence length="252" mass="30135">MRKLFDFAFFPDFDSRLAELKELAMPENWEYRFSTIERKFPILYNYLHYTFERLQYEDKIAIEGDYACFNTGLVTKNQEDIFALFQENKKLDAKQDWFFIKFCKYSDPSLRVITTLPDTAHYFDDPSELLYDARLELRTNVDHIIQDNRDRFPAPLNEEKYHHQLRITLHGAITDAINRNKRNYKTAIPQFYQNRIQLLLPLYLTSYDSPDLALAVYKHDGKFYMATTCLTLDMAYNNARLIARPDMEWLIP</sequence>
<organism evidence="2 3">
    <name type="scientific">Tumebacillus lipolyticus</name>
    <dbReference type="NCBI Taxonomy" id="1280370"/>
    <lineage>
        <taxon>Bacteria</taxon>
        <taxon>Bacillati</taxon>
        <taxon>Bacillota</taxon>
        <taxon>Bacilli</taxon>
        <taxon>Bacillales</taxon>
        <taxon>Alicyclobacillaceae</taxon>
        <taxon>Tumebacillus</taxon>
    </lineage>
</organism>
<evidence type="ECO:0000313" key="2">
    <source>
        <dbReference type="EMBL" id="MFD2171946.1"/>
    </source>
</evidence>
<dbReference type="Proteomes" id="UP001597343">
    <property type="component" value="Unassembled WGS sequence"/>
</dbReference>
<dbReference type="RefSeq" id="WP_386049187.1">
    <property type="nucleotide sequence ID" value="NZ_JBHUIO010000011.1"/>
</dbReference>
<dbReference type="InterPro" id="IPR024437">
    <property type="entry name" value="DUF3825"/>
</dbReference>
<name>A0ABW5A307_9BACL</name>
<feature type="domain" description="DUF3825" evidence="1">
    <location>
        <begin position="20"/>
        <end position="249"/>
    </location>
</feature>
<reference evidence="3" key="1">
    <citation type="journal article" date="2019" name="Int. J. Syst. Evol. Microbiol.">
        <title>The Global Catalogue of Microorganisms (GCM) 10K type strain sequencing project: providing services to taxonomists for standard genome sequencing and annotation.</title>
        <authorList>
            <consortium name="The Broad Institute Genomics Platform"/>
            <consortium name="The Broad Institute Genome Sequencing Center for Infectious Disease"/>
            <person name="Wu L."/>
            <person name="Ma J."/>
        </authorList>
    </citation>
    <scope>NUCLEOTIDE SEQUENCE [LARGE SCALE GENOMIC DNA]</scope>
    <source>
        <strain evidence="3">CGMCC 1.13574</strain>
    </source>
</reference>
<keyword evidence="3" id="KW-1185">Reference proteome</keyword>
<protein>
    <submittedName>
        <fullName evidence="2">DUF3825 domain-containing protein</fullName>
    </submittedName>
</protein>
<proteinExistence type="predicted"/>
<accession>A0ABW5A307</accession>
<evidence type="ECO:0000313" key="3">
    <source>
        <dbReference type="Proteomes" id="UP001597343"/>
    </source>
</evidence>
<dbReference type="EMBL" id="JBHUIO010000011">
    <property type="protein sequence ID" value="MFD2171946.1"/>
    <property type="molecule type" value="Genomic_DNA"/>
</dbReference>
<comment type="caution">
    <text evidence="2">The sequence shown here is derived from an EMBL/GenBank/DDBJ whole genome shotgun (WGS) entry which is preliminary data.</text>
</comment>